<evidence type="ECO:0000313" key="3">
    <source>
        <dbReference type="Proteomes" id="UP000093111"/>
    </source>
</evidence>
<organism evidence="2 3">
    <name type="scientific">Pararhizobium polonicum</name>
    <dbReference type="NCBI Taxonomy" id="1612624"/>
    <lineage>
        <taxon>Bacteria</taxon>
        <taxon>Pseudomonadati</taxon>
        <taxon>Pseudomonadota</taxon>
        <taxon>Alphaproteobacteria</taxon>
        <taxon>Hyphomicrobiales</taxon>
        <taxon>Rhizobiaceae</taxon>
        <taxon>Rhizobium/Agrobacterium group</taxon>
        <taxon>Pararhizobium</taxon>
    </lineage>
</organism>
<dbReference type="EMBL" id="LGLV01000014">
    <property type="protein sequence ID" value="OBZ93448.1"/>
    <property type="molecule type" value="Genomic_DNA"/>
</dbReference>
<sequence>MTNVTPLIIGIGGTLRPESSSERALRLTLDAVEARGGRAVMFAGQDLDAPAYDFGAPLTPKMHALIEALRVADGVVLASPCYHGGISGLIKNALDYTEEMNRDVRPYLHGLVVGCIATGAGHQGPGMVLSSLRNIVHALRGWPCPLGVGINTAEVNFTSNGCSDPRVGSRLTALADQVCDFIRLPQLGRERTPQTLAMSA</sequence>
<dbReference type="GO" id="GO:0016491">
    <property type="term" value="F:oxidoreductase activity"/>
    <property type="evidence" value="ECO:0007669"/>
    <property type="project" value="InterPro"/>
</dbReference>
<reference evidence="2 3" key="1">
    <citation type="journal article" date="2016" name="Syst. Appl. Microbiol.">
        <title>Pararhizobium polonicum sp. nov. isolated from tumors on stone fruit rootstocks.</title>
        <authorList>
            <person name="Pulawska J."/>
            <person name="Kuzmanovic N."/>
            <person name="Willems A."/>
            <person name="Pothier J.F."/>
        </authorList>
    </citation>
    <scope>NUCLEOTIDE SEQUENCE [LARGE SCALE GENOMIC DNA]</scope>
    <source>
        <strain evidence="2 3">F5.1</strain>
    </source>
</reference>
<evidence type="ECO:0000313" key="2">
    <source>
        <dbReference type="EMBL" id="OBZ93448.1"/>
    </source>
</evidence>
<comment type="caution">
    <text evidence="2">The sequence shown here is derived from an EMBL/GenBank/DDBJ whole genome shotgun (WGS) entry which is preliminary data.</text>
</comment>
<dbReference type="Pfam" id="PF03358">
    <property type="entry name" value="FMN_red"/>
    <property type="match status" value="1"/>
</dbReference>
<protein>
    <recommendedName>
        <fullName evidence="1">NADPH-dependent FMN reductase-like domain-containing protein</fullName>
    </recommendedName>
</protein>
<dbReference type="Gene3D" id="3.40.50.360">
    <property type="match status" value="1"/>
</dbReference>
<dbReference type="OrthoDB" id="571777at2"/>
<evidence type="ECO:0000259" key="1">
    <source>
        <dbReference type="Pfam" id="PF03358"/>
    </source>
</evidence>
<dbReference type="InterPro" id="IPR005025">
    <property type="entry name" value="FMN_Rdtase-like_dom"/>
</dbReference>
<dbReference type="InterPro" id="IPR029039">
    <property type="entry name" value="Flavoprotein-like_sf"/>
</dbReference>
<dbReference type="Proteomes" id="UP000093111">
    <property type="component" value="Unassembled WGS sequence"/>
</dbReference>
<dbReference type="AlphaFoldDB" id="A0A1C7NWR2"/>
<keyword evidence="3" id="KW-1185">Reference proteome</keyword>
<dbReference type="STRING" id="1612624.ADU59_21585"/>
<gene>
    <name evidence="2" type="ORF">ADU59_21585</name>
</gene>
<proteinExistence type="predicted"/>
<dbReference type="SUPFAM" id="SSF52218">
    <property type="entry name" value="Flavoproteins"/>
    <property type="match status" value="1"/>
</dbReference>
<name>A0A1C7NWR2_9HYPH</name>
<feature type="domain" description="NADPH-dependent FMN reductase-like" evidence="1">
    <location>
        <begin position="8"/>
        <end position="146"/>
    </location>
</feature>
<dbReference type="RefSeq" id="WP_068956394.1">
    <property type="nucleotide sequence ID" value="NZ_LGLV01000014.1"/>
</dbReference>
<accession>A0A1C7NWR2</accession>